<dbReference type="Proteomes" id="UP000799764">
    <property type="component" value="Unassembled WGS sequence"/>
</dbReference>
<organism evidence="2 3">
    <name type="scientific">Karstenula rhodostoma CBS 690.94</name>
    <dbReference type="NCBI Taxonomy" id="1392251"/>
    <lineage>
        <taxon>Eukaryota</taxon>
        <taxon>Fungi</taxon>
        <taxon>Dikarya</taxon>
        <taxon>Ascomycota</taxon>
        <taxon>Pezizomycotina</taxon>
        <taxon>Dothideomycetes</taxon>
        <taxon>Pleosporomycetidae</taxon>
        <taxon>Pleosporales</taxon>
        <taxon>Massarineae</taxon>
        <taxon>Didymosphaeriaceae</taxon>
        <taxon>Karstenula</taxon>
    </lineage>
</organism>
<comment type="caution">
    <text evidence="2">The sequence shown here is derived from an EMBL/GenBank/DDBJ whole genome shotgun (WGS) entry which is preliminary data.</text>
</comment>
<protein>
    <submittedName>
        <fullName evidence="2">Uncharacterized protein</fullName>
    </submittedName>
</protein>
<feature type="region of interest" description="Disordered" evidence="1">
    <location>
        <begin position="1"/>
        <end position="34"/>
    </location>
</feature>
<dbReference type="AlphaFoldDB" id="A0A9P4PK66"/>
<dbReference type="EMBL" id="MU001499">
    <property type="protein sequence ID" value="KAF2445545.1"/>
    <property type="molecule type" value="Genomic_DNA"/>
</dbReference>
<proteinExistence type="predicted"/>
<keyword evidence="3" id="KW-1185">Reference proteome</keyword>
<accession>A0A9P4PK66</accession>
<feature type="compositionally biased region" description="Polar residues" evidence="1">
    <location>
        <begin position="1"/>
        <end position="18"/>
    </location>
</feature>
<gene>
    <name evidence="2" type="ORF">P171DRAFT_267281</name>
</gene>
<sequence>MADHTTIPTSRPCQNHDNPTPPPTRIPSLTHPPTIPSATHLLHLRITHLAASYASEIAASTHPHHILQLQHFFSDGMREYVSHLETLARGTVHEGLGMRMLRDAVARGWTPGVRWLDVSALVEGERRRAMVRGLEAWTRGLEESIWRMHWGARRRWAVEWVEMEAEGKRVREMGKWYHLAGLRGEELGWRMYCWEADLEVERSGVKSLEEEFREVGEWPEGCGPMDEDDVYDEDDGYVGDDEEMNKNEEQVEDGWVVVIPKHES</sequence>
<evidence type="ECO:0000313" key="2">
    <source>
        <dbReference type="EMBL" id="KAF2445545.1"/>
    </source>
</evidence>
<dbReference type="OrthoDB" id="10477437at2759"/>
<evidence type="ECO:0000256" key="1">
    <source>
        <dbReference type="SAM" id="MobiDB-lite"/>
    </source>
</evidence>
<name>A0A9P4PK66_9PLEO</name>
<reference evidence="2" key="1">
    <citation type="journal article" date="2020" name="Stud. Mycol.">
        <title>101 Dothideomycetes genomes: a test case for predicting lifestyles and emergence of pathogens.</title>
        <authorList>
            <person name="Haridas S."/>
            <person name="Albert R."/>
            <person name="Binder M."/>
            <person name="Bloem J."/>
            <person name="Labutti K."/>
            <person name="Salamov A."/>
            <person name="Andreopoulos B."/>
            <person name="Baker S."/>
            <person name="Barry K."/>
            <person name="Bills G."/>
            <person name="Bluhm B."/>
            <person name="Cannon C."/>
            <person name="Castanera R."/>
            <person name="Culley D."/>
            <person name="Daum C."/>
            <person name="Ezra D."/>
            <person name="Gonzalez J."/>
            <person name="Henrissat B."/>
            <person name="Kuo A."/>
            <person name="Liang C."/>
            <person name="Lipzen A."/>
            <person name="Lutzoni F."/>
            <person name="Magnuson J."/>
            <person name="Mondo S."/>
            <person name="Nolan M."/>
            <person name="Ohm R."/>
            <person name="Pangilinan J."/>
            <person name="Park H.-J."/>
            <person name="Ramirez L."/>
            <person name="Alfaro M."/>
            <person name="Sun H."/>
            <person name="Tritt A."/>
            <person name="Yoshinaga Y."/>
            <person name="Zwiers L.-H."/>
            <person name="Turgeon B."/>
            <person name="Goodwin S."/>
            <person name="Spatafora J."/>
            <person name="Crous P."/>
            <person name="Grigoriev I."/>
        </authorList>
    </citation>
    <scope>NUCLEOTIDE SEQUENCE</scope>
    <source>
        <strain evidence="2">CBS 690.94</strain>
    </source>
</reference>
<evidence type="ECO:0000313" key="3">
    <source>
        <dbReference type="Proteomes" id="UP000799764"/>
    </source>
</evidence>